<keyword evidence="1" id="KW-0175">Coiled coil</keyword>
<sequence>MFNNLSFQFPKQKVSASEKAKPYWYANSIDYIIGLGLSLNDRTETETMLRVLHGELPNEFYKKTINPYNATKERYKRFPAVLRNYDIMSDIVRRYIGEYFKGTHDFVVGANNPDIVFNRNAALKQKVMEAAQQAFQQEFERKYQEAVQQAQGQGQSVDSINPQDVMPNPEEFMDKFNKDYIDKESKQAQDILNYVRDLTKDTQIYLSAFFNYCALGECYTYTELRGDKIIKESVPVAEAFPIPNNQMMVEDHDMFARRIMMSYNQIMDAFDDYLEDKDRDYLDDLYNRVPGSNTKTVQLGWNQLFEKYADVCDKFTDEERKLYKAQKLNSYENNTTLYEVWHVVWKGFVKVGILTHVNQLGFKEQTVVEEDYQLNKEAGDISIEWEYKPQVYEGYRIGTRFNGIYPIKARPILYERKGKLPYNGIMELLPYMGKFSIIQIITPFQVFRNIVSYHQEMVIAKNKMLILLVPKSLVSNNAEDAIYKMAADGVLPFDDTEDPAGTKAQNFRLLNANMGQYITELSNLKEAIKMEARELVDMNAQRYGQIAQSAGASTTQNAIAQSSTGSILVFQMFDLMRCADYNRDIDFAKCAYIDGLETSYVDSTTGKKHYISLDVNSFVGSDYSTTVRNNAKELDKIQQLKQWAFSAAQNGDLDSALAAIQGDNVAAISDSIRKFTELRQQHEEQMKQVDQAIQEQANQMKLQEIAAKGEQDRQTLALKAQYDLQLEYAKGDIALLGDANPENDEYAKSQLARMQEESKRAIENSKLQLERQKLAVDTYNKAADRQVKREEMANQLKIAKTNKNRYDK</sequence>
<reference evidence="2" key="1">
    <citation type="submission" date="2024-06" db="EMBL/GenBank/DDBJ databases">
        <title>Intestivirid acquisition increases across infancy in a wild primate population.</title>
        <authorList>
            <person name="Schneider-Creas I.A."/>
            <person name="Moya I.L."/>
            <person name="Chiou K.L."/>
            <person name="Baniel A."/>
            <person name="Azanaw Haile A."/>
            <person name="Kebede F."/>
            <person name="Abebe B."/>
            <person name="Snyder-Mackler N."/>
            <person name="Varsani A."/>
        </authorList>
    </citation>
    <scope>NUCLEOTIDE SEQUENCE</scope>
    <source>
        <strain evidence="2">Int_RNL_2017_0055_MCB</strain>
    </source>
</reference>
<evidence type="ECO:0000313" key="2">
    <source>
        <dbReference type="EMBL" id="XCN99951.1"/>
    </source>
</evidence>
<organism evidence="2">
    <name type="scientific">Geladintestivirus 4</name>
    <dbReference type="NCBI Taxonomy" id="3233136"/>
    <lineage>
        <taxon>Viruses</taxon>
        <taxon>Duplodnaviria</taxon>
        <taxon>Heunggongvirae</taxon>
        <taxon>Uroviricota</taxon>
        <taxon>Caudoviricetes</taxon>
        <taxon>Crassvirales</taxon>
    </lineage>
</organism>
<proteinExistence type="predicted"/>
<feature type="coiled-coil region" evidence="1">
    <location>
        <begin position="672"/>
        <end position="699"/>
    </location>
</feature>
<protein>
    <submittedName>
        <fullName evidence="2">Portal protein</fullName>
    </submittedName>
</protein>
<evidence type="ECO:0000256" key="1">
    <source>
        <dbReference type="SAM" id="Coils"/>
    </source>
</evidence>
<dbReference type="EMBL" id="PP965494">
    <property type="protein sequence ID" value="XCN99951.1"/>
    <property type="molecule type" value="Genomic_DNA"/>
</dbReference>
<name>A0AAU8MIP1_9CAUD</name>
<accession>A0AAU8MIP1</accession>